<evidence type="ECO:0000259" key="2">
    <source>
        <dbReference type="Pfam" id="PF22746"/>
    </source>
</evidence>
<evidence type="ECO:0000259" key="1">
    <source>
        <dbReference type="Pfam" id="PF13349"/>
    </source>
</evidence>
<dbReference type="GeneID" id="93645538"/>
<evidence type="ECO:0008006" key="5">
    <source>
        <dbReference type="Google" id="ProtNLM"/>
    </source>
</evidence>
<protein>
    <recommendedName>
        <fullName evidence="5">Adhesin domain-containing protein</fullName>
    </recommendedName>
</protein>
<dbReference type="InterPro" id="IPR053959">
    <property type="entry name" value="YvlB/LiaX_N"/>
</dbReference>
<feature type="domain" description="YvlB/LiaX N-terminal" evidence="2">
    <location>
        <begin position="3"/>
        <end position="32"/>
    </location>
</feature>
<evidence type="ECO:0000313" key="4">
    <source>
        <dbReference type="Proteomes" id="UP000031829"/>
    </source>
</evidence>
<dbReference type="EMBL" id="CP009920">
    <property type="protein sequence ID" value="AJI21123.1"/>
    <property type="molecule type" value="Genomic_DNA"/>
</dbReference>
<dbReference type="HOGENOM" id="CLU_033702_0_0_9"/>
<dbReference type="Proteomes" id="UP000031829">
    <property type="component" value="Chromosome"/>
</dbReference>
<dbReference type="KEGG" id="bmeg:BG04_2071"/>
<dbReference type="AlphaFoldDB" id="A0A0B6AKK2"/>
<reference evidence="3 4" key="1">
    <citation type="journal article" date="2015" name="Genome Announc.">
        <title>Complete genome sequences for 35 biothreat assay-relevant bacillus species.</title>
        <authorList>
            <person name="Johnson S.L."/>
            <person name="Daligault H.E."/>
            <person name="Davenport K.W."/>
            <person name="Jaissle J."/>
            <person name="Frey K.G."/>
            <person name="Ladner J.T."/>
            <person name="Broomall S.M."/>
            <person name="Bishop-Lilly K.A."/>
            <person name="Bruce D.C."/>
            <person name="Gibbons H.S."/>
            <person name="Coyne S.R."/>
            <person name="Lo C.C."/>
            <person name="Meincke L."/>
            <person name="Munk A.C."/>
            <person name="Koroleva G.I."/>
            <person name="Rosenzweig C.N."/>
            <person name="Palacios G.F."/>
            <person name="Redden C.L."/>
            <person name="Minogue T.D."/>
            <person name="Chain P.S."/>
        </authorList>
    </citation>
    <scope>NUCLEOTIDE SEQUENCE [LARGE SCALE GENOMIC DNA]</scope>
    <source>
        <strain evidence="4">ATCC 14581 / DSM 32 / JCM 2506 / NBRC 15308 / NCIMB 9376 / NCTC 10342 / NRRL B-14308 / VKM B-512</strain>
    </source>
</reference>
<feature type="domain" description="DUF4097" evidence="1">
    <location>
        <begin position="109"/>
        <end position="334"/>
    </location>
</feature>
<dbReference type="InterPro" id="IPR025164">
    <property type="entry name" value="Toastrack_DUF4097"/>
</dbReference>
<name>A0A0B6AKK2_PRIM2</name>
<accession>A0A0B6AKK2</accession>
<dbReference type="Pfam" id="PF13349">
    <property type="entry name" value="DUF4097"/>
    <property type="match status" value="1"/>
</dbReference>
<dbReference type="Pfam" id="PF22746">
    <property type="entry name" value="SHOCT-like_DUF2089-C"/>
    <property type="match status" value="1"/>
</dbReference>
<evidence type="ECO:0000313" key="3">
    <source>
        <dbReference type="EMBL" id="AJI21123.1"/>
    </source>
</evidence>
<proteinExistence type="predicted"/>
<dbReference type="RefSeq" id="WP_034648394.1">
    <property type="nucleotide sequence ID" value="NZ_BCVB01000009.1"/>
</dbReference>
<dbReference type="PIRSF" id="PIRSF012569">
    <property type="entry name" value="UCP012569"/>
    <property type="match status" value="1"/>
</dbReference>
<sequence length="363" mass="40974">MSEKRKQILQMVEEGKLSVDEALTLLNSLEKDSANDSSYATPDKAELSPYVGGKQKKTYASKSSQSSLKEKLFTFVDQTVKKVKEGDLDFNFGPSIDVQHIFQQSEAYIQEIDVDLANGSVQLRPWGSTEVRIECEAAIYRVENSDEARRTFLQHTAFSIENGKLRFAIQQKQMKVKAIIYIPEMEYERVKLRMFNGSIDGERLSVRDLKAKTANGTIRFYDVNSHSLEMETSNGHMELSRILASKCELETINGTVKFDGDTKKIDVQTFNGDIDTYLKGERIEKAFFKTTTGSITLYTPPHLSVDGDLKSNFGNFTCTLPEMEIVDEKKETVMKQLRFKANVASPKGYKLLAESKTGSIVIK</sequence>
<organism evidence="3 4">
    <name type="scientific">Priestia megaterium (strain ATCC 14581 / DSM 32 / CCUG 1817 / JCM 2506 / NBRC 15308 / NCIMB 9376 / NCTC 10342 / NRRL B-14308 / VKM B-512 / Ford 19)</name>
    <name type="common">Bacillus megaterium</name>
    <dbReference type="NCBI Taxonomy" id="1348623"/>
    <lineage>
        <taxon>Bacteria</taxon>
        <taxon>Bacillati</taxon>
        <taxon>Bacillota</taxon>
        <taxon>Bacilli</taxon>
        <taxon>Bacillales</taxon>
        <taxon>Bacillaceae</taxon>
        <taxon>Priestia</taxon>
    </lineage>
</organism>
<dbReference type="InterPro" id="IPR016599">
    <property type="entry name" value="UCP012569"/>
</dbReference>
<gene>
    <name evidence="3" type="ORF">BG04_2071</name>
</gene>